<proteinExistence type="inferred from homology"/>
<keyword evidence="2" id="KW-0813">Transport</keyword>
<dbReference type="Proteomes" id="UP000245119">
    <property type="component" value="Linkage Group LG4"/>
</dbReference>
<dbReference type="GO" id="GO:0019905">
    <property type="term" value="F:syntaxin binding"/>
    <property type="evidence" value="ECO:0007669"/>
    <property type="project" value="TreeGrafter"/>
</dbReference>
<keyword evidence="4" id="KW-0175">Coiled coil</keyword>
<dbReference type="GO" id="GO:0015031">
    <property type="term" value="P:protein transport"/>
    <property type="evidence" value="ECO:0007669"/>
    <property type="project" value="UniProtKB-KW"/>
</dbReference>
<dbReference type="InterPro" id="IPR000727">
    <property type="entry name" value="T_SNARE_dom"/>
</dbReference>
<dbReference type="OMA" id="NLDEMCD"/>
<dbReference type="PROSITE" id="PS50192">
    <property type="entry name" value="T_SNARE"/>
    <property type="match status" value="2"/>
</dbReference>
<dbReference type="GO" id="GO:0031629">
    <property type="term" value="P:synaptic vesicle fusion to presynaptic active zone membrane"/>
    <property type="evidence" value="ECO:0007669"/>
    <property type="project" value="TreeGrafter"/>
</dbReference>
<feature type="compositionally biased region" description="Basic and acidic residues" evidence="5">
    <location>
        <begin position="21"/>
        <end position="48"/>
    </location>
</feature>
<evidence type="ECO:0000256" key="4">
    <source>
        <dbReference type="ARBA" id="ARBA00023054"/>
    </source>
</evidence>
<keyword evidence="8" id="KW-1185">Reference proteome</keyword>
<reference evidence="7 8" key="1">
    <citation type="submission" date="2018-04" db="EMBL/GenBank/DDBJ databases">
        <title>The genome of golden apple snail Pomacea canaliculata provides insight into stress tolerance and invasive adaptation.</title>
        <authorList>
            <person name="Liu C."/>
            <person name="Liu B."/>
            <person name="Ren Y."/>
            <person name="Zhang Y."/>
            <person name="Wang H."/>
            <person name="Li S."/>
            <person name="Jiang F."/>
            <person name="Yin L."/>
            <person name="Zhang G."/>
            <person name="Qian W."/>
            <person name="Fan W."/>
        </authorList>
    </citation>
    <scope>NUCLEOTIDE SEQUENCE [LARGE SCALE GENOMIC DNA]</scope>
    <source>
        <strain evidence="7">SZHN2017</strain>
        <tissue evidence="7">Muscle</tissue>
    </source>
</reference>
<evidence type="ECO:0000313" key="7">
    <source>
        <dbReference type="EMBL" id="PVD33128.1"/>
    </source>
</evidence>
<comment type="caution">
    <text evidence="7">The sequence shown here is derived from an EMBL/GenBank/DDBJ whole genome shotgun (WGS) entry which is preliminary data.</text>
</comment>
<evidence type="ECO:0000259" key="6">
    <source>
        <dbReference type="PROSITE" id="PS50192"/>
    </source>
</evidence>
<protein>
    <recommendedName>
        <fullName evidence="6">t-SNARE coiled-coil homology domain-containing protein</fullName>
    </recommendedName>
</protein>
<evidence type="ECO:0000313" key="8">
    <source>
        <dbReference type="Proteomes" id="UP000245119"/>
    </source>
</evidence>
<dbReference type="GO" id="GO:0016082">
    <property type="term" value="P:synaptic vesicle priming"/>
    <property type="evidence" value="ECO:0007669"/>
    <property type="project" value="TreeGrafter"/>
</dbReference>
<dbReference type="GO" id="GO:0005886">
    <property type="term" value="C:plasma membrane"/>
    <property type="evidence" value="ECO:0007669"/>
    <property type="project" value="TreeGrafter"/>
</dbReference>
<dbReference type="SMART" id="SM00397">
    <property type="entry name" value="t_SNARE"/>
    <property type="match status" value="2"/>
</dbReference>
<sequence>MARRITASNPFEEDEDSFEYIPREDGKSPFETRREQLSRLVDESEDRQLESTNRAIASLYESEAMGTATAEELLRQREVLNNIEKKTDDINSSLTSSQRHLNNIKSVFGGIKNWWGAKKDAKTEPAAAQQKSSLDKFVSRSTGSNSSSEPRGQRWANGEMGEGLDNGFAAGSSRYMNDSRSAGQGSMQFIQPITRSAREEELDRNLGLMSDGLGRLKGLAQGLGEEIEQQNAQLDRINPKVQQADMLLDNQNKQMYKILGKK</sequence>
<feature type="region of interest" description="Disordered" evidence="5">
    <location>
        <begin position="122"/>
        <end position="162"/>
    </location>
</feature>
<dbReference type="GO" id="GO:0031201">
    <property type="term" value="C:SNARE complex"/>
    <property type="evidence" value="ECO:0007669"/>
    <property type="project" value="TreeGrafter"/>
</dbReference>
<dbReference type="PANTHER" id="PTHR19305">
    <property type="entry name" value="SYNAPTOSOMAL ASSOCIATED PROTEIN"/>
    <property type="match status" value="1"/>
</dbReference>
<accession>A0A2T7PI77</accession>
<organism evidence="7 8">
    <name type="scientific">Pomacea canaliculata</name>
    <name type="common">Golden apple snail</name>
    <dbReference type="NCBI Taxonomy" id="400727"/>
    <lineage>
        <taxon>Eukaryota</taxon>
        <taxon>Metazoa</taxon>
        <taxon>Spiralia</taxon>
        <taxon>Lophotrochozoa</taxon>
        <taxon>Mollusca</taxon>
        <taxon>Gastropoda</taxon>
        <taxon>Caenogastropoda</taxon>
        <taxon>Architaenioglossa</taxon>
        <taxon>Ampullarioidea</taxon>
        <taxon>Ampullariidae</taxon>
        <taxon>Pomacea</taxon>
    </lineage>
</organism>
<gene>
    <name evidence="7" type="ORF">C0Q70_08577</name>
</gene>
<dbReference type="STRING" id="400727.A0A2T7PI77"/>
<feature type="domain" description="T-SNARE coiled-coil homology" evidence="6">
    <location>
        <begin position="196"/>
        <end position="258"/>
    </location>
</feature>
<dbReference type="CDD" id="cd15856">
    <property type="entry name" value="SNARE_SNAP29C"/>
    <property type="match status" value="1"/>
</dbReference>
<dbReference type="PANTHER" id="PTHR19305:SF9">
    <property type="entry name" value="SYNAPTOSOMAL-ASSOCIATED PROTEIN 29"/>
    <property type="match status" value="1"/>
</dbReference>
<feature type="region of interest" description="Disordered" evidence="5">
    <location>
        <begin position="1"/>
        <end position="48"/>
    </location>
</feature>
<feature type="compositionally biased region" description="Polar residues" evidence="5">
    <location>
        <begin position="139"/>
        <end position="150"/>
    </location>
</feature>
<dbReference type="GO" id="GO:0005484">
    <property type="term" value="F:SNAP receptor activity"/>
    <property type="evidence" value="ECO:0007669"/>
    <property type="project" value="TreeGrafter"/>
</dbReference>
<dbReference type="AlphaFoldDB" id="A0A2T7PI77"/>
<name>A0A2T7PI77_POMCA</name>
<dbReference type="GO" id="GO:0098793">
    <property type="term" value="C:presynapse"/>
    <property type="evidence" value="ECO:0007669"/>
    <property type="project" value="GOC"/>
</dbReference>
<evidence type="ECO:0000256" key="5">
    <source>
        <dbReference type="SAM" id="MobiDB-lite"/>
    </source>
</evidence>
<dbReference type="SUPFAM" id="SSF58038">
    <property type="entry name" value="SNARE fusion complex"/>
    <property type="match status" value="2"/>
</dbReference>
<dbReference type="CDD" id="cd15887">
    <property type="entry name" value="SNARE_SNAP29N"/>
    <property type="match status" value="1"/>
</dbReference>
<dbReference type="Gene3D" id="1.20.5.110">
    <property type="match status" value="2"/>
</dbReference>
<dbReference type="OrthoDB" id="18679at2759"/>
<feature type="domain" description="T-SNARE coiled-coil homology" evidence="6">
    <location>
        <begin position="42"/>
        <end position="104"/>
    </location>
</feature>
<evidence type="ECO:0000256" key="3">
    <source>
        <dbReference type="ARBA" id="ARBA00022927"/>
    </source>
</evidence>
<dbReference type="EMBL" id="PZQS01000004">
    <property type="protein sequence ID" value="PVD33128.1"/>
    <property type="molecule type" value="Genomic_DNA"/>
</dbReference>
<keyword evidence="3" id="KW-0653">Protein transport</keyword>
<comment type="similarity">
    <text evidence="1">Belongs to the SNAP-25 family.</text>
</comment>
<evidence type="ECO:0000256" key="1">
    <source>
        <dbReference type="ARBA" id="ARBA00009480"/>
    </source>
</evidence>
<dbReference type="FunFam" id="1.20.5.110:FF:000041">
    <property type="entry name" value="Synaptosomal-associated protein 29"/>
    <property type="match status" value="1"/>
</dbReference>
<evidence type="ECO:0000256" key="2">
    <source>
        <dbReference type="ARBA" id="ARBA00022448"/>
    </source>
</evidence>